<accession>A0A8R1V0H1</accession>
<gene>
    <name evidence="1" type="primary">WBGene00282002</name>
</gene>
<name>A0A2A6C7Y7_PRIPA</name>
<dbReference type="AlphaFoldDB" id="A0A2A6C7Y7"/>
<reference evidence="1" key="2">
    <citation type="submission" date="2022-06" db="UniProtKB">
        <authorList>
            <consortium name="EnsemblMetazoa"/>
        </authorList>
    </citation>
    <scope>IDENTIFICATION</scope>
    <source>
        <strain evidence="1">PS312</strain>
    </source>
</reference>
<organism evidence="1 2">
    <name type="scientific">Pristionchus pacificus</name>
    <name type="common">Parasitic nematode worm</name>
    <dbReference type="NCBI Taxonomy" id="54126"/>
    <lineage>
        <taxon>Eukaryota</taxon>
        <taxon>Metazoa</taxon>
        <taxon>Ecdysozoa</taxon>
        <taxon>Nematoda</taxon>
        <taxon>Chromadorea</taxon>
        <taxon>Rhabditida</taxon>
        <taxon>Rhabditina</taxon>
        <taxon>Diplogasteromorpha</taxon>
        <taxon>Diplogasteroidea</taxon>
        <taxon>Neodiplogasteridae</taxon>
        <taxon>Pristionchus</taxon>
    </lineage>
</organism>
<evidence type="ECO:0000313" key="1">
    <source>
        <dbReference type="EnsemblMetazoa" id="PPA43633.1"/>
    </source>
</evidence>
<evidence type="ECO:0000313" key="2">
    <source>
        <dbReference type="Proteomes" id="UP000005239"/>
    </source>
</evidence>
<protein>
    <submittedName>
        <fullName evidence="1">Uncharacterized protein</fullName>
    </submittedName>
</protein>
<dbReference type="Proteomes" id="UP000005239">
    <property type="component" value="Unassembled WGS sequence"/>
</dbReference>
<sequence length="76" mass="8164">MVTRMIATVLLPPITVPSHLPAHFSTSLLPASTVAATMGAAPRRSSRRETANAYIVSLATSPTNEITEISNHQPRR</sequence>
<keyword evidence="2" id="KW-1185">Reference proteome</keyword>
<proteinExistence type="predicted"/>
<accession>A0A2A6C7Y7</accession>
<reference evidence="2" key="1">
    <citation type="journal article" date="2008" name="Nat. Genet.">
        <title>The Pristionchus pacificus genome provides a unique perspective on nematode lifestyle and parasitism.</title>
        <authorList>
            <person name="Dieterich C."/>
            <person name="Clifton S.W."/>
            <person name="Schuster L.N."/>
            <person name="Chinwalla A."/>
            <person name="Delehaunty K."/>
            <person name="Dinkelacker I."/>
            <person name="Fulton L."/>
            <person name="Fulton R."/>
            <person name="Godfrey J."/>
            <person name="Minx P."/>
            <person name="Mitreva M."/>
            <person name="Roeseler W."/>
            <person name="Tian H."/>
            <person name="Witte H."/>
            <person name="Yang S.P."/>
            <person name="Wilson R.K."/>
            <person name="Sommer R.J."/>
        </authorList>
    </citation>
    <scope>NUCLEOTIDE SEQUENCE [LARGE SCALE GENOMIC DNA]</scope>
    <source>
        <strain evidence="2">PS312</strain>
    </source>
</reference>
<dbReference type="EnsemblMetazoa" id="PPA43633.1">
    <property type="protein sequence ID" value="PPA43633.1"/>
    <property type="gene ID" value="WBGene00282002"/>
</dbReference>